<evidence type="ECO:0000313" key="2">
    <source>
        <dbReference type="EMBL" id="MBW73175.1"/>
    </source>
</evidence>
<name>A0A2M4D6I7_ANODA</name>
<feature type="signal peptide" evidence="1">
    <location>
        <begin position="1"/>
        <end position="29"/>
    </location>
</feature>
<dbReference type="EMBL" id="GGFL01008997">
    <property type="protein sequence ID" value="MBW73175.1"/>
    <property type="molecule type" value="Transcribed_RNA"/>
</dbReference>
<evidence type="ECO:0000256" key="1">
    <source>
        <dbReference type="SAM" id="SignalP"/>
    </source>
</evidence>
<organism evidence="2">
    <name type="scientific">Anopheles darlingi</name>
    <name type="common">Mosquito</name>
    <dbReference type="NCBI Taxonomy" id="43151"/>
    <lineage>
        <taxon>Eukaryota</taxon>
        <taxon>Metazoa</taxon>
        <taxon>Ecdysozoa</taxon>
        <taxon>Arthropoda</taxon>
        <taxon>Hexapoda</taxon>
        <taxon>Insecta</taxon>
        <taxon>Pterygota</taxon>
        <taxon>Neoptera</taxon>
        <taxon>Endopterygota</taxon>
        <taxon>Diptera</taxon>
        <taxon>Nematocera</taxon>
        <taxon>Culicoidea</taxon>
        <taxon>Culicidae</taxon>
        <taxon>Anophelinae</taxon>
        <taxon>Anopheles</taxon>
    </lineage>
</organism>
<feature type="chain" id="PRO_5014610807" evidence="1">
    <location>
        <begin position="30"/>
        <end position="68"/>
    </location>
</feature>
<dbReference type="AlphaFoldDB" id="A0A2M4D6I7"/>
<keyword evidence="1" id="KW-0732">Signal</keyword>
<sequence length="68" mass="7387">MGRRSRSMAQQLLLLLSLAAFLLVTVVHSETVEAEAKEAIAGGTEDGDNQVGQVRTFQLPRICCQRTA</sequence>
<proteinExistence type="predicted"/>
<reference evidence="2" key="1">
    <citation type="submission" date="2018-01" db="EMBL/GenBank/DDBJ databases">
        <title>An insight into the sialome of Amazonian anophelines.</title>
        <authorList>
            <person name="Ribeiro J.M."/>
            <person name="Scarpassa V."/>
            <person name="Calvo E."/>
        </authorList>
    </citation>
    <scope>NUCLEOTIDE SEQUENCE</scope>
</reference>
<accession>A0A2M4D6I7</accession>
<protein>
    <submittedName>
        <fullName evidence="2">Putative cysteine-type endopeptidase inhibitor</fullName>
    </submittedName>
</protein>